<dbReference type="AlphaFoldDB" id="A0A2T0K304"/>
<gene>
    <name evidence="3" type="ORF">CLV67_11619</name>
</gene>
<sequence>MSQVCPRCGLEPLYDDTEAVCPIHILALEPYVAARADAGRPPEPDLAEPEPEPEDTALSCWNCGTEVPHPSNVECLEPACRRPLTPPALVIRFADGQVEVARGTRAELGRSGRYVGLFRAYPNVSRRHAVVGADPDGRAWIEPVPTPNGTFLDGSELPASERTPLRSNTRVRFALHAEGTVTVHSRRGD</sequence>
<feature type="domain" description="FHA" evidence="2">
    <location>
        <begin position="106"/>
        <end position="157"/>
    </location>
</feature>
<dbReference type="Pfam" id="PF00498">
    <property type="entry name" value="FHA"/>
    <property type="match status" value="1"/>
</dbReference>
<dbReference type="EMBL" id="PVMZ01000016">
    <property type="protein sequence ID" value="PRX17243.1"/>
    <property type="molecule type" value="Genomic_DNA"/>
</dbReference>
<dbReference type="Gene3D" id="2.60.200.20">
    <property type="match status" value="1"/>
</dbReference>
<evidence type="ECO:0000313" key="4">
    <source>
        <dbReference type="Proteomes" id="UP000239415"/>
    </source>
</evidence>
<protein>
    <submittedName>
        <fullName evidence="3">FHA domain-containing protein</fullName>
    </submittedName>
</protein>
<comment type="caution">
    <text evidence="3">The sequence shown here is derived from an EMBL/GenBank/DDBJ whole genome shotgun (WGS) entry which is preliminary data.</text>
</comment>
<evidence type="ECO:0000259" key="2">
    <source>
        <dbReference type="PROSITE" id="PS50006"/>
    </source>
</evidence>
<proteinExistence type="predicted"/>
<dbReference type="InterPro" id="IPR008984">
    <property type="entry name" value="SMAD_FHA_dom_sf"/>
</dbReference>
<keyword evidence="4" id="KW-1185">Reference proteome</keyword>
<evidence type="ECO:0000256" key="1">
    <source>
        <dbReference type="ARBA" id="ARBA00022553"/>
    </source>
</evidence>
<dbReference type="SUPFAM" id="SSF49879">
    <property type="entry name" value="SMAD/FHA domain"/>
    <property type="match status" value="1"/>
</dbReference>
<dbReference type="Proteomes" id="UP000239415">
    <property type="component" value="Unassembled WGS sequence"/>
</dbReference>
<dbReference type="RefSeq" id="WP_170154081.1">
    <property type="nucleotide sequence ID" value="NZ_BOMO01000149.1"/>
</dbReference>
<accession>A0A2T0K304</accession>
<evidence type="ECO:0000313" key="3">
    <source>
        <dbReference type="EMBL" id="PRX17243.1"/>
    </source>
</evidence>
<dbReference type="CDD" id="cd00060">
    <property type="entry name" value="FHA"/>
    <property type="match status" value="1"/>
</dbReference>
<organism evidence="3 4">
    <name type="scientific">Actinoplanes italicus</name>
    <dbReference type="NCBI Taxonomy" id="113567"/>
    <lineage>
        <taxon>Bacteria</taxon>
        <taxon>Bacillati</taxon>
        <taxon>Actinomycetota</taxon>
        <taxon>Actinomycetes</taxon>
        <taxon>Micromonosporales</taxon>
        <taxon>Micromonosporaceae</taxon>
        <taxon>Actinoplanes</taxon>
    </lineage>
</organism>
<keyword evidence="1" id="KW-0597">Phosphoprotein</keyword>
<name>A0A2T0K304_9ACTN</name>
<reference evidence="3 4" key="1">
    <citation type="submission" date="2018-03" db="EMBL/GenBank/DDBJ databases">
        <title>Genomic Encyclopedia of Archaeal and Bacterial Type Strains, Phase II (KMG-II): from individual species to whole genera.</title>
        <authorList>
            <person name="Goeker M."/>
        </authorList>
    </citation>
    <scope>NUCLEOTIDE SEQUENCE [LARGE SCALE GENOMIC DNA]</scope>
    <source>
        <strain evidence="3 4">DSM 43146</strain>
    </source>
</reference>
<dbReference type="InterPro" id="IPR000253">
    <property type="entry name" value="FHA_dom"/>
</dbReference>
<dbReference type="PROSITE" id="PS50006">
    <property type="entry name" value="FHA_DOMAIN"/>
    <property type="match status" value="1"/>
</dbReference>